<evidence type="ECO:0000256" key="1">
    <source>
        <dbReference type="SAM" id="Phobius"/>
    </source>
</evidence>
<comment type="caution">
    <text evidence="2">The sequence shown here is derived from an EMBL/GenBank/DDBJ whole genome shotgun (WGS) entry which is preliminary data.</text>
</comment>
<dbReference type="Proteomes" id="UP000195305">
    <property type="component" value="Unassembled WGS sequence"/>
</dbReference>
<dbReference type="EMBL" id="NFLJ01000001">
    <property type="protein sequence ID" value="OUQ36565.1"/>
    <property type="molecule type" value="Genomic_DNA"/>
</dbReference>
<feature type="transmembrane region" description="Helical" evidence="1">
    <location>
        <begin position="30"/>
        <end position="49"/>
    </location>
</feature>
<proteinExistence type="predicted"/>
<gene>
    <name evidence="2" type="ORF">B5E75_00045</name>
</gene>
<sequence length="91" mass="10466">MLLKLFVYPIMFIVKMFELFIKLTMNVSSYVIGLLMTILVVGGIYTIVVQKWTQLLILSIMFAGCMLIIFLAAWLSVTLENINYRLANLIK</sequence>
<keyword evidence="1" id="KW-0472">Membrane</keyword>
<accession>A0A1Y4T344</accession>
<organism evidence="2 3">
    <name type="scientific">Massilimicrobiota timonensis</name>
    <dbReference type="NCBI Taxonomy" id="1776392"/>
    <lineage>
        <taxon>Bacteria</taxon>
        <taxon>Bacillati</taxon>
        <taxon>Bacillota</taxon>
        <taxon>Erysipelotrichia</taxon>
        <taxon>Erysipelotrichales</taxon>
        <taxon>Erysipelotrichaceae</taxon>
        <taxon>Massilimicrobiota</taxon>
    </lineage>
</organism>
<dbReference type="AlphaFoldDB" id="A0A1Y4T344"/>
<name>A0A1Y4T344_9FIRM</name>
<protein>
    <submittedName>
        <fullName evidence="2">Uncharacterized protein</fullName>
    </submittedName>
</protein>
<keyword evidence="3" id="KW-1185">Reference proteome</keyword>
<keyword evidence="1" id="KW-0812">Transmembrane</keyword>
<evidence type="ECO:0000313" key="2">
    <source>
        <dbReference type="EMBL" id="OUQ36565.1"/>
    </source>
</evidence>
<feature type="transmembrane region" description="Helical" evidence="1">
    <location>
        <begin position="55"/>
        <end position="77"/>
    </location>
</feature>
<keyword evidence="1" id="KW-1133">Transmembrane helix</keyword>
<reference evidence="2 3" key="1">
    <citation type="journal article" date="2018" name="BMC Genomics">
        <title>Whole genome sequencing and function prediction of 133 gut anaerobes isolated from chicken caecum in pure cultures.</title>
        <authorList>
            <person name="Medvecky M."/>
            <person name="Cejkova D."/>
            <person name="Polansky O."/>
            <person name="Karasova D."/>
            <person name="Kubasova T."/>
            <person name="Cizek A."/>
            <person name="Rychlik I."/>
        </authorList>
    </citation>
    <scope>NUCLEOTIDE SEQUENCE [LARGE SCALE GENOMIC DNA]</scope>
    <source>
        <strain evidence="2 3">An13</strain>
    </source>
</reference>
<evidence type="ECO:0000313" key="3">
    <source>
        <dbReference type="Proteomes" id="UP000195305"/>
    </source>
</evidence>